<dbReference type="AlphaFoldDB" id="L9VTH4"/>
<evidence type="ECO:0000313" key="3">
    <source>
        <dbReference type="Proteomes" id="UP000011599"/>
    </source>
</evidence>
<dbReference type="OrthoDB" id="187031at2157"/>
<evidence type="ECO:0000313" key="2">
    <source>
        <dbReference type="EMBL" id="ELY40490.1"/>
    </source>
</evidence>
<sequence length="108" mass="11848">MGHRRPPFILVDRLRHLVRRGLEAIGSLDPATESGAHTERTVDGESTPGTRHRATDRSTSGSVIDPETGPTSRGEILEYRLLPAACVRAVVTEHGGRVKQCRFTDEYG</sequence>
<dbReference type="EMBL" id="AOHW01000032">
    <property type="protein sequence ID" value="ELY40490.1"/>
    <property type="molecule type" value="Genomic_DNA"/>
</dbReference>
<evidence type="ECO:0000256" key="1">
    <source>
        <dbReference type="SAM" id="MobiDB-lite"/>
    </source>
</evidence>
<name>L9VTH4_9EURY</name>
<protein>
    <submittedName>
        <fullName evidence="2">Uncharacterized protein</fullName>
    </submittedName>
</protein>
<keyword evidence="3" id="KW-1185">Reference proteome</keyword>
<reference evidence="2 3" key="1">
    <citation type="journal article" date="2014" name="PLoS Genet.">
        <title>Phylogenetically driven sequencing of extremely halophilic archaea reveals strategies for static and dynamic osmo-response.</title>
        <authorList>
            <person name="Becker E.A."/>
            <person name="Seitzer P.M."/>
            <person name="Tritt A."/>
            <person name="Larsen D."/>
            <person name="Krusor M."/>
            <person name="Yao A.I."/>
            <person name="Wu D."/>
            <person name="Madern D."/>
            <person name="Eisen J.A."/>
            <person name="Darling A.E."/>
            <person name="Facciotti M.T."/>
        </authorList>
    </citation>
    <scope>NUCLEOTIDE SEQUENCE [LARGE SCALE GENOMIC DNA]</scope>
    <source>
        <strain evidence="2 3">GA33</strain>
    </source>
</reference>
<gene>
    <name evidence="2" type="ORF">C496_11593</name>
</gene>
<dbReference type="Proteomes" id="UP000011599">
    <property type="component" value="Unassembled WGS sequence"/>
</dbReference>
<proteinExistence type="predicted"/>
<feature type="region of interest" description="Disordered" evidence="1">
    <location>
        <begin position="27"/>
        <end position="72"/>
    </location>
</feature>
<dbReference type="PATRIC" id="fig|1114856.3.peg.2414"/>
<comment type="caution">
    <text evidence="2">The sequence shown here is derived from an EMBL/GenBank/DDBJ whole genome shotgun (WGS) entry which is preliminary data.</text>
</comment>
<organism evidence="2 3">
    <name type="scientific">Natronorubrum tibetense GA33</name>
    <dbReference type="NCBI Taxonomy" id="1114856"/>
    <lineage>
        <taxon>Archaea</taxon>
        <taxon>Methanobacteriati</taxon>
        <taxon>Methanobacteriota</taxon>
        <taxon>Stenosarchaea group</taxon>
        <taxon>Halobacteria</taxon>
        <taxon>Halobacteriales</taxon>
        <taxon>Natrialbaceae</taxon>
        <taxon>Natronorubrum</taxon>
    </lineage>
</organism>
<dbReference type="eggNOG" id="arCOG00382">
    <property type="taxonomic scope" value="Archaea"/>
</dbReference>
<accession>L9VTH4</accession>